<evidence type="ECO:0000313" key="6">
    <source>
        <dbReference type="Proteomes" id="UP000198841"/>
    </source>
</evidence>
<evidence type="ECO:0000256" key="3">
    <source>
        <dbReference type="RuleBase" id="RU361235"/>
    </source>
</evidence>
<dbReference type="Proteomes" id="UP000198841">
    <property type="component" value="Unassembled WGS sequence"/>
</dbReference>
<protein>
    <recommendedName>
        <fullName evidence="3">Carboxylic ester hydrolase</fullName>
        <ecNumber evidence="3">3.1.1.-</ecNumber>
    </recommendedName>
</protein>
<dbReference type="PANTHER" id="PTHR11559">
    <property type="entry name" value="CARBOXYLESTERASE"/>
    <property type="match status" value="1"/>
</dbReference>
<comment type="caution">
    <text evidence="5">The sequence shown here is derived from an EMBL/GenBank/DDBJ whole genome shotgun (WGS) entry which is preliminary data.</text>
</comment>
<dbReference type="EMBL" id="FOSD01000002">
    <property type="protein sequence ID" value="SFJ73856.1"/>
    <property type="molecule type" value="Genomic_DNA"/>
</dbReference>
<dbReference type="Gene3D" id="3.40.50.1820">
    <property type="entry name" value="alpha/beta hydrolase"/>
    <property type="match status" value="1"/>
</dbReference>
<sequence>MERCIIREPEMKNERRLRIMTAEGELRGLMDEDLFVFKGIPYAAAPTGALRWRPPQPVQPWQDVREATEWGAASWQNRDYCVAAGGGDPGHFSEDCLYLNIWTPDVEPSRPLPVMVWLHGGGFAIGAGNLDPYRGKALAAQGVVVVTLNYRLGHFGFFSHPALDAQYPAGRVINNFALLDQIAALQWIQRNIPAFGGDRHNVTLFGESSGARSVLSLCCSPLSEALFHKGIVQSAYSLPDIPQKQAQQIGLQVAAHFSLPEDASAEQLRELPAEQFWPLERPLALGPVPISGDAVLPKPMLTTFMSGKQHRIPLMIGSNSDEASVLDYFGVDATAVLRQMRSKNRVSYRLMKWLYDIHDDALLGRAVARDMAFTVLPLMVAQAQHNIGMPAWRYWFDYVSENSRDLYPHGTWHGNEIPYVFNTLDTLTPPAERSYSEQDKAFASAVSAYWVSFAREASEFSAHLPGEVDWPAWRPGEDLTLALGDQGKAQAVVKARFMRGRLRLFRLMMRSHVKL</sequence>
<feature type="domain" description="Carboxylesterase type B" evidence="4">
    <location>
        <begin position="19"/>
        <end position="488"/>
    </location>
</feature>
<dbReference type="InterPro" id="IPR019819">
    <property type="entry name" value="Carboxylesterase_B_CS"/>
</dbReference>
<keyword evidence="2 3" id="KW-0378">Hydrolase</keyword>
<evidence type="ECO:0000313" key="5">
    <source>
        <dbReference type="EMBL" id="SFJ73856.1"/>
    </source>
</evidence>
<comment type="similarity">
    <text evidence="1 3">Belongs to the type-B carboxylesterase/lipase family.</text>
</comment>
<evidence type="ECO:0000259" key="4">
    <source>
        <dbReference type="Pfam" id="PF00135"/>
    </source>
</evidence>
<organism evidence="5 6">
    <name type="scientific">Candidatus Pantoea symbiotica</name>
    <dbReference type="NCBI Taxonomy" id="1884370"/>
    <lineage>
        <taxon>Bacteria</taxon>
        <taxon>Pseudomonadati</taxon>
        <taxon>Pseudomonadota</taxon>
        <taxon>Gammaproteobacteria</taxon>
        <taxon>Enterobacterales</taxon>
        <taxon>Erwiniaceae</taxon>
        <taxon>Pantoea</taxon>
    </lineage>
</organism>
<gene>
    <name evidence="5" type="ORF">SAMN05518863_102513</name>
</gene>
<dbReference type="PRINTS" id="PR00878">
    <property type="entry name" value="CHOLNESTRASE"/>
</dbReference>
<dbReference type="InterPro" id="IPR000997">
    <property type="entry name" value="Cholinesterase"/>
</dbReference>
<dbReference type="SUPFAM" id="SSF53474">
    <property type="entry name" value="alpha/beta-Hydrolases"/>
    <property type="match status" value="1"/>
</dbReference>
<name>A0A1I3TW12_9GAMM</name>
<dbReference type="EC" id="3.1.1.-" evidence="3"/>
<accession>A0A1I3TW12</accession>
<dbReference type="InterPro" id="IPR019826">
    <property type="entry name" value="Carboxylesterase_B_AS"/>
</dbReference>
<evidence type="ECO:0000256" key="2">
    <source>
        <dbReference type="ARBA" id="ARBA00022801"/>
    </source>
</evidence>
<dbReference type="InterPro" id="IPR029058">
    <property type="entry name" value="AB_hydrolase_fold"/>
</dbReference>
<proteinExistence type="inferred from homology"/>
<evidence type="ECO:0000256" key="1">
    <source>
        <dbReference type="ARBA" id="ARBA00005964"/>
    </source>
</evidence>
<dbReference type="InterPro" id="IPR002018">
    <property type="entry name" value="CarbesteraseB"/>
</dbReference>
<dbReference type="PROSITE" id="PS00941">
    <property type="entry name" value="CARBOXYLESTERASE_B_2"/>
    <property type="match status" value="1"/>
</dbReference>
<dbReference type="InterPro" id="IPR050309">
    <property type="entry name" value="Type-B_Carboxylest/Lipase"/>
</dbReference>
<reference evidence="5 6" key="1">
    <citation type="submission" date="2016-10" db="EMBL/GenBank/DDBJ databases">
        <authorList>
            <person name="Varghese N."/>
            <person name="Submissions S."/>
        </authorList>
    </citation>
    <scope>NUCLEOTIDE SEQUENCE [LARGE SCALE GENOMIC DNA]</scope>
    <source>
        <strain evidence="5 6">YR512</strain>
    </source>
</reference>
<dbReference type="PROSITE" id="PS00122">
    <property type="entry name" value="CARBOXYLESTERASE_B_1"/>
    <property type="match status" value="1"/>
</dbReference>
<keyword evidence="6" id="KW-1185">Reference proteome</keyword>
<dbReference type="Pfam" id="PF00135">
    <property type="entry name" value="COesterase"/>
    <property type="match status" value="1"/>
</dbReference>